<evidence type="ECO:0000313" key="2">
    <source>
        <dbReference type="Proteomes" id="UP001341840"/>
    </source>
</evidence>
<evidence type="ECO:0008006" key="3">
    <source>
        <dbReference type="Google" id="ProtNLM"/>
    </source>
</evidence>
<dbReference type="EMBL" id="JASCZI010244206">
    <property type="protein sequence ID" value="MED6213978.1"/>
    <property type="molecule type" value="Genomic_DNA"/>
</dbReference>
<sequence length="101" mass="11567">MADVLVGVVRSLDINRLNEDYHIATALDLKDAKDNTLRQYASNSWGSAVLAWTYISFSSTAARGTSDLGGFVRLIMSWIYHRFPTWDPAHLDVPYFYWHKV</sequence>
<proteinExistence type="predicted"/>
<dbReference type="Proteomes" id="UP001341840">
    <property type="component" value="Unassembled WGS sequence"/>
</dbReference>
<evidence type="ECO:0000313" key="1">
    <source>
        <dbReference type="EMBL" id="MED6213978.1"/>
    </source>
</evidence>
<name>A0ABU6YYG6_9FABA</name>
<gene>
    <name evidence="1" type="ORF">PIB30_098673</name>
</gene>
<organism evidence="1 2">
    <name type="scientific">Stylosanthes scabra</name>
    <dbReference type="NCBI Taxonomy" id="79078"/>
    <lineage>
        <taxon>Eukaryota</taxon>
        <taxon>Viridiplantae</taxon>
        <taxon>Streptophyta</taxon>
        <taxon>Embryophyta</taxon>
        <taxon>Tracheophyta</taxon>
        <taxon>Spermatophyta</taxon>
        <taxon>Magnoliopsida</taxon>
        <taxon>eudicotyledons</taxon>
        <taxon>Gunneridae</taxon>
        <taxon>Pentapetalae</taxon>
        <taxon>rosids</taxon>
        <taxon>fabids</taxon>
        <taxon>Fabales</taxon>
        <taxon>Fabaceae</taxon>
        <taxon>Papilionoideae</taxon>
        <taxon>50 kb inversion clade</taxon>
        <taxon>dalbergioids sensu lato</taxon>
        <taxon>Dalbergieae</taxon>
        <taxon>Pterocarpus clade</taxon>
        <taxon>Stylosanthes</taxon>
    </lineage>
</organism>
<protein>
    <recommendedName>
        <fullName evidence="3">Aminotransferase-like plant mobile domain-containing protein</fullName>
    </recommendedName>
</protein>
<reference evidence="1 2" key="1">
    <citation type="journal article" date="2023" name="Plants (Basel)">
        <title>Bridging the Gap: Combining Genomics and Transcriptomics Approaches to Understand Stylosanthes scabra, an Orphan Legume from the Brazilian Caatinga.</title>
        <authorList>
            <person name="Ferreira-Neto J.R.C."/>
            <person name="da Silva M.D."/>
            <person name="Binneck E."/>
            <person name="de Melo N.F."/>
            <person name="da Silva R.H."/>
            <person name="de Melo A.L.T.M."/>
            <person name="Pandolfi V."/>
            <person name="Bustamante F.O."/>
            <person name="Brasileiro-Vidal A.C."/>
            <person name="Benko-Iseppon A.M."/>
        </authorList>
    </citation>
    <scope>NUCLEOTIDE SEQUENCE [LARGE SCALE GENOMIC DNA]</scope>
    <source>
        <tissue evidence="1">Leaves</tissue>
    </source>
</reference>
<accession>A0ABU6YYG6</accession>
<comment type="caution">
    <text evidence="1">The sequence shown here is derived from an EMBL/GenBank/DDBJ whole genome shotgun (WGS) entry which is preliminary data.</text>
</comment>
<keyword evidence="2" id="KW-1185">Reference proteome</keyword>